<dbReference type="Proteomes" id="UP001589785">
    <property type="component" value="Unassembled WGS sequence"/>
</dbReference>
<protein>
    <recommendedName>
        <fullName evidence="1">DUF8042 domain-containing protein</fullName>
    </recommendedName>
</protein>
<keyword evidence="3" id="KW-1185">Reference proteome</keyword>
<evidence type="ECO:0000313" key="3">
    <source>
        <dbReference type="Proteomes" id="UP001589785"/>
    </source>
</evidence>
<dbReference type="RefSeq" id="WP_066227698.1">
    <property type="nucleotide sequence ID" value="NZ_JBHLVN010000049.1"/>
</dbReference>
<name>A0ABV6GU85_9BACL</name>
<accession>A0ABV6GU85</accession>
<proteinExistence type="predicted"/>
<gene>
    <name evidence="2" type="ORF">ACFFHQ_10020</name>
</gene>
<dbReference type="InterPro" id="IPR058355">
    <property type="entry name" value="DUF8042"/>
</dbReference>
<evidence type="ECO:0000313" key="2">
    <source>
        <dbReference type="EMBL" id="MFC0297761.1"/>
    </source>
</evidence>
<comment type="caution">
    <text evidence="2">The sequence shown here is derived from an EMBL/GenBank/DDBJ whole genome shotgun (WGS) entry which is preliminary data.</text>
</comment>
<organism evidence="2 3">
    <name type="scientific">Geobacillus jurassicus</name>
    <dbReference type="NCBI Taxonomy" id="235932"/>
    <lineage>
        <taxon>Bacteria</taxon>
        <taxon>Bacillati</taxon>
        <taxon>Bacillota</taxon>
        <taxon>Bacilli</taxon>
        <taxon>Bacillales</taxon>
        <taxon>Anoxybacillaceae</taxon>
        <taxon>Geobacillus</taxon>
    </lineage>
</organism>
<dbReference type="Pfam" id="PF26154">
    <property type="entry name" value="DUF8042"/>
    <property type="match status" value="1"/>
</dbReference>
<sequence length="128" mass="14259">MAELTSAALDIIRQYASLLETVEEGLDYVTASFADPQRRHADRLLADILLALGKIGETNVYLEQLFAEESDFVRQLERFADVLDAAEALDGKFADAAAKEQIVRGWLSPAFQAWKIAVEGGLRRYLVQ</sequence>
<evidence type="ECO:0000259" key="1">
    <source>
        <dbReference type="Pfam" id="PF26154"/>
    </source>
</evidence>
<dbReference type="EMBL" id="JBHLVN010000049">
    <property type="protein sequence ID" value="MFC0297761.1"/>
    <property type="molecule type" value="Genomic_DNA"/>
</dbReference>
<feature type="domain" description="DUF8042" evidence="1">
    <location>
        <begin position="7"/>
        <end position="122"/>
    </location>
</feature>
<reference evidence="2 3" key="1">
    <citation type="submission" date="2024-09" db="EMBL/GenBank/DDBJ databases">
        <authorList>
            <person name="Sun Q."/>
            <person name="Mori K."/>
        </authorList>
    </citation>
    <scope>NUCLEOTIDE SEQUENCE [LARGE SCALE GENOMIC DNA]</scope>
    <source>
        <strain evidence="2 3">CCM 7224</strain>
    </source>
</reference>